<dbReference type="SUPFAM" id="SSF56235">
    <property type="entry name" value="N-terminal nucleophile aminohydrolases (Ntn hydrolases)"/>
    <property type="match status" value="1"/>
</dbReference>
<feature type="domain" description="SIS" evidence="12">
    <location>
        <begin position="285"/>
        <end position="424"/>
    </location>
</feature>
<organism evidence="13 14">
    <name type="scientific">Clostridium muellerianum</name>
    <dbReference type="NCBI Taxonomy" id="2716538"/>
    <lineage>
        <taxon>Bacteria</taxon>
        <taxon>Bacillati</taxon>
        <taxon>Bacillota</taxon>
        <taxon>Clostridia</taxon>
        <taxon>Eubacteriales</taxon>
        <taxon>Clostridiaceae</taxon>
        <taxon>Clostridium</taxon>
    </lineage>
</organism>
<keyword evidence="6 10" id="KW-0032">Aminotransferase</keyword>
<comment type="function">
    <text evidence="10">Catalyzes the first step in hexosamine metabolism, converting fructose-6P into glucosamine-6P using glutamine as a nitrogen source.</text>
</comment>
<keyword evidence="7 10" id="KW-0808">Transferase</keyword>
<dbReference type="Proteomes" id="UP000537131">
    <property type="component" value="Unassembled WGS sequence"/>
</dbReference>
<dbReference type="Pfam" id="PF01380">
    <property type="entry name" value="SIS"/>
    <property type="match status" value="2"/>
</dbReference>
<keyword evidence="5 10" id="KW-0963">Cytoplasm</keyword>
<dbReference type="InterPro" id="IPR035490">
    <property type="entry name" value="GlmS/FrlB_SIS"/>
</dbReference>
<dbReference type="GO" id="GO:0006002">
    <property type="term" value="P:fructose 6-phosphate metabolic process"/>
    <property type="evidence" value="ECO:0007669"/>
    <property type="project" value="TreeGrafter"/>
</dbReference>
<dbReference type="EC" id="2.6.1.16" evidence="3 10"/>
<comment type="subcellular location">
    <subcellularLocation>
        <location evidence="2 10">Cytoplasm</location>
    </subcellularLocation>
</comment>
<dbReference type="GO" id="GO:0005975">
    <property type="term" value="P:carbohydrate metabolic process"/>
    <property type="evidence" value="ECO:0007669"/>
    <property type="project" value="UniProtKB-UniRule"/>
</dbReference>
<evidence type="ECO:0000256" key="7">
    <source>
        <dbReference type="ARBA" id="ARBA00022679"/>
    </source>
</evidence>
<evidence type="ECO:0000313" key="14">
    <source>
        <dbReference type="Proteomes" id="UP000537131"/>
    </source>
</evidence>
<gene>
    <name evidence="10 13" type="primary">glmS</name>
    <name evidence="13" type="ORF">HBE96_05800</name>
</gene>
<dbReference type="InterPro" id="IPR046348">
    <property type="entry name" value="SIS_dom_sf"/>
</dbReference>
<keyword evidence="14" id="KW-1185">Reference proteome</keyword>
<dbReference type="InterPro" id="IPR047084">
    <property type="entry name" value="GFAT_N"/>
</dbReference>
<keyword evidence="9" id="KW-0315">Glutamine amidotransferase</keyword>
<dbReference type="CDD" id="cd05008">
    <property type="entry name" value="SIS_GlmS_GlmD_1"/>
    <property type="match status" value="1"/>
</dbReference>
<dbReference type="GO" id="GO:0097367">
    <property type="term" value="F:carbohydrate derivative binding"/>
    <property type="evidence" value="ECO:0007669"/>
    <property type="project" value="InterPro"/>
</dbReference>
<name>A0A7Y0HMI2_9CLOT</name>
<feature type="initiator methionine" description="Removed" evidence="10">
    <location>
        <position position="1"/>
    </location>
</feature>
<evidence type="ECO:0000259" key="12">
    <source>
        <dbReference type="PROSITE" id="PS51464"/>
    </source>
</evidence>
<comment type="subunit">
    <text evidence="10">Homodimer.</text>
</comment>
<keyword evidence="8" id="KW-0677">Repeat</keyword>
<dbReference type="InterPro" id="IPR029055">
    <property type="entry name" value="Ntn_hydrolases_N"/>
</dbReference>
<feature type="domain" description="Glutamine amidotransferase type-2" evidence="11">
    <location>
        <begin position="2"/>
        <end position="217"/>
    </location>
</feature>
<evidence type="ECO:0000256" key="4">
    <source>
        <dbReference type="ARBA" id="ARBA00016090"/>
    </source>
</evidence>
<dbReference type="InterPro" id="IPR035466">
    <property type="entry name" value="GlmS/AgaS_SIS"/>
</dbReference>
<proteinExistence type="inferred from homology"/>
<dbReference type="InterPro" id="IPR017932">
    <property type="entry name" value="GATase_2_dom"/>
</dbReference>
<evidence type="ECO:0000313" key="13">
    <source>
        <dbReference type="EMBL" id="NMM62205.1"/>
    </source>
</evidence>
<evidence type="ECO:0000256" key="9">
    <source>
        <dbReference type="ARBA" id="ARBA00022962"/>
    </source>
</evidence>
<dbReference type="PANTHER" id="PTHR10937:SF0">
    <property type="entry name" value="GLUTAMINE--FRUCTOSE-6-PHOSPHATE TRANSAMINASE (ISOMERIZING)"/>
    <property type="match status" value="1"/>
</dbReference>
<dbReference type="InterPro" id="IPR005855">
    <property type="entry name" value="GFAT"/>
</dbReference>
<dbReference type="CDD" id="cd05009">
    <property type="entry name" value="SIS_GlmS_GlmD_2"/>
    <property type="match status" value="1"/>
</dbReference>
<evidence type="ECO:0000259" key="11">
    <source>
        <dbReference type="PROSITE" id="PS51278"/>
    </source>
</evidence>
<evidence type="ECO:0000256" key="1">
    <source>
        <dbReference type="ARBA" id="ARBA00001031"/>
    </source>
</evidence>
<evidence type="ECO:0000256" key="5">
    <source>
        <dbReference type="ARBA" id="ARBA00022490"/>
    </source>
</evidence>
<dbReference type="Pfam" id="PF13522">
    <property type="entry name" value="GATase_6"/>
    <property type="match status" value="1"/>
</dbReference>
<sequence length="608" mass="67108">MCGIVGFIGKKDASSILVEGLSKLEYRGYDSAGVAIFDGEKINVTKCKGRLVNLEKKLEESPLKGALGIGHTRWATHGEPSDLNAHPHSNADETISVVHNGIIENYIHLREWLTSKGYKFASETDTEVIPNLVDYFYKGDLVDAVMKAVAKMEGSYAIGVISSKEPDKLVAVRKDSPLIVGLGEGEFFIASDIPAILNHTRNVYLLNDKEFVVMTKDGVKLLSEEGEEIKRDVYHVTWNADAAEKGGFEHFMIKEIHEQPKAIKDTMTSRVMPGKPITLDKITITKEQIENIDKVYIVACGTAYHAGIVGKYVIEKLARIPVEVDVASEFRYRDPIINERTLMIVISQSGETADTLAALREAKNNGARVIAVTNVVGSSVSREADDVLYTWAGPEIAVASTKAYVTQLIAMYIIALFFAENKKTLGEAEIEEIKKEMLTLPERAEKVLENKETIQKFASKTYMHKDMFFLGRGLDYAVAMEGSLKLKEISYIHSEAYAGGELKHGPIALIEKGTIVIAGATQEKLYDKMVSNIKEVKTRGANVLGIAFEGHTEIEKTVDSALYIPEVKDILAPVISVIPLQLLSYYMAIQKGCDVDKPRNLAKSVTVE</sequence>
<dbReference type="RefSeq" id="WP_169296813.1">
    <property type="nucleotide sequence ID" value="NZ_JABBNI010000011.1"/>
</dbReference>
<dbReference type="Gene3D" id="3.60.20.10">
    <property type="entry name" value="Glutamine Phosphoribosylpyrophosphate, subunit 1, domain 1"/>
    <property type="match status" value="1"/>
</dbReference>
<dbReference type="GO" id="GO:0005829">
    <property type="term" value="C:cytosol"/>
    <property type="evidence" value="ECO:0007669"/>
    <property type="project" value="TreeGrafter"/>
</dbReference>
<protein>
    <recommendedName>
        <fullName evidence="4 10">Glutamine--fructose-6-phosphate aminotransferase [isomerizing]</fullName>
        <ecNumber evidence="3 10">2.6.1.16</ecNumber>
    </recommendedName>
    <alternativeName>
        <fullName evidence="10">D-fructose-6-phosphate amidotransferase</fullName>
    </alternativeName>
    <alternativeName>
        <fullName evidence="10">GFAT</fullName>
    </alternativeName>
    <alternativeName>
        <fullName evidence="10">Glucosamine-6-phosphate synthase</fullName>
    </alternativeName>
    <alternativeName>
        <fullName evidence="10">Hexosephosphate aminotransferase</fullName>
    </alternativeName>
    <alternativeName>
        <fullName evidence="10">L-glutamine--D-fructose-6-phosphate amidotransferase</fullName>
    </alternativeName>
</protein>
<feature type="domain" description="SIS" evidence="12">
    <location>
        <begin position="453"/>
        <end position="598"/>
    </location>
</feature>
<dbReference type="PROSITE" id="PS51464">
    <property type="entry name" value="SIS"/>
    <property type="match status" value="2"/>
</dbReference>
<dbReference type="SUPFAM" id="SSF53697">
    <property type="entry name" value="SIS domain"/>
    <property type="match status" value="1"/>
</dbReference>
<comment type="catalytic activity">
    <reaction evidence="1 10">
        <text>D-fructose 6-phosphate + L-glutamine = D-glucosamine 6-phosphate + L-glutamate</text>
        <dbReference type="Rhea" id="RHEA:13237"/>
        <dbReference type="ChEBI" id="CHEBI:29985"/>
        <dbReference type="ChEBI" id="CHEBI:58359"/>
        <dbReference type="ChEBI" id="CHEBI:58725"/>
        <dbReference type="ChEBI" id="CHEBI:61527"/>
        <dbReference type="EC" id="2.6.1.16"/>
    </reaction>
</comment>
<dbReference type="GO" id="GO:0006487">
    <property type="term" value="P:protein N-linked glycosylation"/>
    <property type="evidence" value="ECO:0007669"/>
    <property type="project" value="TreeGrafter"/>
</dbReference>
<dbReference type="GO" id="GO:0004360">
    <property type="term" value="F:glutamine-fructose-6-phosphate transaminase (isomerizing) activity"/>
    <property type="evidence" value="ECO:0007669"/>
    <property type="project" value="UniProtKB-UniRule"/>
</dbReference>
<dbReference type="PROSITE" id="PS51278">
    <property type="entry name" value="GATASE_TYPE_2"/>
    <property type="match status" value="1"/>
</dbReference>
<reference evidence="13 14" key="1">
    <citation type="submission" date="2020-04" db="EMBL/GenBank/DDBJ databases">
        <authorList>
            <person name="Doyle D.A."/>
        </authorList>
    </citation>
    <scope>NUCLEOTIDE SEQUENCE [LARGE SCALE GENOMIC DNA]</scope>
    <source>
        <strain evidence="13 14">P21</strain>
    </source>
</reference>
<dbReference type="EMBL" id="JABBNI010000011">
    <property type="protein sequence ID" value="NMM62205.1"/>
    <property type="molecule type" value="Genomic_DNA"/>
</dbReference>
<evidence type="ECO:0000256" key="6">
    <source>
        <dbReference type="ARBA" id="ARBA00022576"/>
    </source>
</evidence>
<dbReference type="PANTHER" id="PTHR10937">
    <property type="entry name" value="GLUCOSAMINE--FRUCTOSE-6-PHOSPHATE AMINOTRANSFERASE, ISOMERIZING"/>
    <property type="match status" value="1"/>
</dbReference>
<dbReference type="GO" id="GO:0006047">
    <property type="term" value="P:UDP-N-acetylglucosamine metabolic process"/>
    <property type="evidence" value="ECO:0007669"/>
    <property type="project" value="TreeGrafter"/>
</dbReference>
<comment type="caution">
    <text evidence="13">The sequence shown here is derived from an EMBL/GenBank/DDBJ whole genome shotgun (WGS) entry which is preliminary data.</text>
</comment>
<dbReference type="FunFam" id="3.60.20.10:FF:000006">
    <property type="entry name" value="Glutamine--fructose-6-phosphate aminotransferase [isomerizing]"/>
    <property type="match status" value="1"/>
</dbReference>
<dbReference type="HAMAP" id="MF_00164">
    <property type="entry name" value="GlmS"/>
    <property type="match status" value="1"/>
</dbReference>
<dbReference type="FunFam" id="3.40.50.10490:FF:000001">
    <property type="entry name" value="Glutamine--fructose-6-phosphate aminotransferase [isomerizing]"/>
    <property type="match status" value="1"/>
</dbReference>
<dbReference type="AlphaFoldDB" id="A0A7Y0HMI2"/>
<feature type="active site" description="For Fru-6P isomerization activity" evidence="10">
    <location>
        <position position="603"/>
    </location>
</feature>
<dbReference type="InterPro" id="IPR001347">
    <property type="entry name" value="SIS_dom"/>
</dbReference>
<evidence type="ECO:0000256" key="10">
    <source>
        <dbReference type="HAMAP-Rule" id="MF_00164"/>
    </source>
</evidence>
<evidence type="ECO:0000256" key="8">
    <source>
        <dbReference type="ARBA" id="ARBA00022737"/>
    </source>
</evidence>
<evidence type="ECO:0000256" key="2">
    <source>
        <dbReference type="ARBA" id="ARBA00004496"/>
    </source>
</evidence>
<evidence type="ECO:0000256" key="3">
    <source>
        <dbReference type="ARBA" id="ARBA00012916"/>
    </source>
</evidence>
<accession>A0A7Y0HMI2</accession>
<dbReference type="Gene3D" id="3.40.50.10490">
    <property type="entry name" value="Glucose-6-phosphate isomerase like protein, domain 1"/>
    <property type="match status" value="2"/>
</dbReference>
<reference evidence="13 14" key="2">
    <citation type="submission" date="2020-06" db="EMBL/GenBank/DDBJ databases">
        <title>Complete Genome Sequence of Clostridium muelleri sp. nov. P21T, an Acid-Alcohol Producing Acetogen Isolated from Old Hay.</title>
        <authorList>
            <person name="Duncan K.E."/>
            <person name="Tanner R.S."/>
        </authorList>
    </citation>
    <scope>NUCLEOTIDE SEQUENCE [LARGE SCALE GENOMIC DNA]</scope>
    <source>
        <strain evidence="13 14">P21</strain>
    </source>
</reference>
<dbReference type="NCBIfam" id="TIGR01135">
    <property type="entry name" value="glmS"/>
    <property type="match status" value="1"/>
</dbReference>
<dbReference type="CDD" id="cd00714">
    <property type="entry name" value="GFAT"/>
    <property type="match status" value="1"/>
</dbReference>
<dbReference type="FunFam" id="3.40.50.10490:FF:000022">
    <property type="entry name" value="Glutamine--fructose-6-phosphate aminotransferase [isomerizing]"/>
    <property type="match status" value="1"/>
</dbReference>
<feature type="active site" description="Nucleophile; for GATase activity" evidence="10">
    <location>
        <position position="2"/>
    </location>
</feature>
<dbReference type="NCBIfam" id="NF001484">
    <property type="entry name" value="PRK00331.1"/>
    <property type="match status" value="1"/>
</dbReference>